<evidence type="ECO:0000313" key="5">
    <source>
        <dbReference type="Proteomes" id="UP000838672"/>
    </source>
</evidence>
<feature type="chain" id="PRO_5046099003" description="Outer membrane protein beta-barrel domain-containing protein" evidence="2">
    <location>
        <begin position="21"/>
        <end position="176"/>
    </location>
</feature>
<organism evidence="4 5">
    <name type="scientific">Vibrio stylophorae</name>
    <dbReference type="NCBI Taxonomy" id="659351"/>
    <lineage>
        <taxon>Bacteria</taxon>
        <taxon>Pseudomonadati</taxon>
        <taxon>Pseudomonadota</taxon>
        <taxon>Gammaproteobacteria</taxon>
        <taxon>Vibrionales</taxon>
        <taxon>Vibrionaceae</taxon>
        <taxon>Vibrio</taxon>
    </lineage>
</organism>
<dbReference type="RefSeq" id="WP_237465022.1">
    <property type="nucleotide sequence ID" value="NZ_CAKLDI010000001.1"/>
</dbReference>
<evidence type="ECO:0000256" key="2">
    <source>
        <dbReference type="SAM" id="SignalP"/>
    </source>
</evidence>
<dbReference type="EMBL" id="CAKLDI010000001">
    <property type="protein sequence ID" value="CAH0532903.1"/>
    <property type="molecule type" value="Genomic_DNA"/>
</dbReference>
<evidence type="ECO:0000259" key="3">
    <source>
        <dbReference type="Pfam" id="PF13505"/>
    </source>
</evidence>
<evidence type="ECO:0000256" key="1">
    <source>
        <dbReference type="ARBA" id="ARBA00022729"/>
    </source>
</evidence>
<feature type="signal peptide" evidence="2">
    <location>
        <begin position="1"/>
        <end position="20"/>
    </location>
</feature>
<protein>
    <recommendedName>
        <fullName evidence="3">Outer membrane protein beta-barrel domain-containing protein</fullName>
    </recommendedName>
</protein>
<dbReference type="InterPro" id="IPR027385">
    <property type="entry name" value="Beta-barrel_OMP"/>
</dbReference>
<dbReference type="InterPro" id="IPR011250">
    <property type="entry name" value="OMP/PagP_B-barrel"/>
</dbReference>
<dbReference type="SUPFAM" id="SSF56925">
    <property type="entry name" value="OMPA-like"/>
    <property type="match status" value="1"/>
</dbReference>
<proteinExistence type="predicted"/>
<keyword evidence="5" id="KW-1185">Reference proteome</keyword>
<evidence type="ECO:0000313" key="4">
    <source>
        <dbReference type="EMBL" id="CAH0532903.1"/>
    </source>
</evidence>
<accession>A0ABM8ZRI3</accession>
<reference evidence="4" key="1">
    <citation type="submission" date="2021-11" db="EMBL/GenBank/DDBJ databases">
        <authorList>
            <person name="Rodrigo-Torres L."/>
            <person name="Arahal R. D."/>
            <person name="Lucena T."/>
        </authorList>
    </citation>
    <scope>NUCLEOTIDE SEQUENCE</scope>
    <source>
        <strain evidence="4">CECT 7929</strain>
    </source>
</reference>
<dbReference type="Proteomes" id="UP000838672">
    <property type="component" value="Unassembled WGS sequence"/>
</dbReference>
<keyword evidence="1 2" id="KW-0732">Signal</keyword>
<comment type="caution">
    <text evidence="4">The sequence shown here is derived from an EMBL/GenBank/DDBJ whole genome shotgun (WGS) entry which is preliminary data.</text>
</comment>
<sequence length="176" mass="18711">MKKIILATCIAASISAPALADQTHTRRGFGIGLGYAMADADDLSKDTGVAIDLNWTFANGLILGEMLIPNVAELGGQVGDIKAHGDITMAATYLGYEARSGMRYKGGLALTFSESTVSNSYYSVTETDIDTGLMLGIGYTFANNITADLYYLTGGVDDADWDMNTVSLNIGYKFAF</sequence>
<feature type="domain" description="Outer membrane protein beta-barrel" evidence="3">
    <location>
        <begin position="8"/>
        <end position="174"/>
    </location>
</feature>
<dbReference type="Pfam" id="PF13505">
    <property type="entry name" value="OMP_b-brl"/>
    <property type="match status" value="1"/>
</dbReference>
<name>A0ABM8ZRI3_9VIBR</name>
<gene>
    <name evidence="4" type="ORF">VST7929_00751</name>
</gene>